<keyword evidence="2" id="KW-1185">Reference proteome</keyword>
<name>A0A9N8HP42_9STRA</name>
<dbReference type="Gene3D" id="2.60.40.780">
    <property type="entry name" value="von Hippel-Lindau disease tumour suppressor, beta domain"/>
    <property type="match status" value="1"/>
</dbReference>
<dbReference type="InterPro" id="IPR037140">
    <property type="entry name" value="VHL_beta_dom_sf"/>
</dbReference>
<reference evidence="1" key="1">
    <citation type="submission" date="2020-06" db="EMBL/GenBank/DDBJ databases">
        <authorList>
            <consortium name="Plant Systems Biology data submission"/>
        </authorList>
    </citation>
    <scope>NUCLEOTIDE SEQUENCE</scope>
    <source>
        <strain evidence="1">D6</strain>
    </source>
</reference>
<protein>
    <submittedName>
        <fullName evidence="1">Uncharacterized protein</fullName>
    </submittedName>
</protein>
<evidence type="ECO:0000313" key="2">
    <source>
        <dbReference type="Proteomes" id="UP001153069"/>
    </source>
</evidence>
<dbReference type="SUPFAM" id="SSF49468">
    <property type="entry name" value="VHL"/>
    <property type="match status" value="1"/>
</dbReference>
<dbReference type="EMBL" id="CAICTM010000870">
    <property type="protein sequence ID" value="CAB9517663.1"/>
    <property type="molecule type" value="Genomic_DNA"/>
</dbReference>
<dbReference type="AlphaFoldDB" id="A0A9N8HP42"/>
<comment type="caution">
    <text evidence="1">The sequence shown here is derived from an EMBL/GenBank/DDBJ whole genome shotgun (WGS) entry which is preliminary data.</text>
</comment>
<gene>
    <name evidence="1" type="ORF">SEMRO_871_G213870.1</name>
</gene>
<accession>A0A9N8HP42</accession>
<dbReference type="Proteomes" id="UP001153069">
    <property type="component" value="Unassembled WGS sequence"/>
</dbReference>
<organism evidence="1 2">
    <name type="scientific">Seminavis robusta</name>
    <dbReference type="NCBI Taxonomy" id="568900"/>
    <lineage>
        <taxon>Eukaryota</taxon>
        <taxon>Sar</taxon>
        <taxon>Stramenopiles</taxon>
        <taxon>Ochrophyta</taxon>
        <taxon>Bacillariophyta</taxon>
        <taxon>Bacillariophyceae</taxon>
        <taxon>Bacillariophycidae</taxon>
        <taxon>Naviculales</taxon>
        <taxon>Naviculaceae</taxon>
        <taxon>Seminavis</taxon>
    </lineage>
</organism>
<dbReference type="InterPro" id="IPR036208">
    <property type="entry name" value="VHL_sf"/>
</dbReference>
<proteinExistence type="predicted"/>
<evidence type="ECO:0000313" key="1">
    <source>
        <dbReference type="EMBL" id="CAB9517663.1"/>
    </source>
</evidence>
<sequence>MPPSAWMEEAEKANCAHIVDAMIYISNESGTRFDVFWINPKTQTLTQITLDPVEPRIVAPYNTHVDQVLELHEIPDATTGECSSPEQVCRRTYAKAHSEDKTKNVYKITKDFEAVHVTDNLRARAYAGETIASALTFQNSSGETVDIFWVDHTGNKVHLGPLNPGGTAAFDSFVGNEFAVQESGESCGDSCRITHVKNPGNDPTIVIQERFQAMYQGRDISEP</sequence>